<evidence type="ECO:0000313" key="7">
    <source>
        <dbReference type="EMBL" id="BBD80849.1"/>
    </source>
</evidence>
<dbReference type="EMBL" id="AP018560">
    <property type="protein sequence ID" value="BBD80849.1"/>
    <property type="molecule type" value="Genomic_DNA"/>
</dbReference>
<dbReference type="GO" id="GO:0005886">
    <property type="term" value="C:plasma membrane"/>
    <property type="evidence" value="ECO:0007669"/>
    <property type="project" value="UniProtKB-SubCell"/>
</dbReference>
<organism evidence="7 8">
    <name type="scientific">Aerosticca soli</name>
    <dbReference type="NCBI Taxonomy" id="2010829"/>
    <lineage>
        <taxon>Bacteria</taxon>
        <taxon>Pseudomonadati</taxon>
        <taxon>Pseudomonadota</taxon>
        <taxon>Gammaproteobacteria</taxon>
        <taxon>Lysobacterales</taxon>
        <taxon>Rhodanobacteraceae</taxon>
        <taxon>Aerosticca</taxon>
    </lineage>
</organism>
<comment type="subcellular location">
    <subcellularLocation>
        <location evidence="1">Cell inner membrane</location>
    </subcellularLocation>
</comment>
<dbReference type="CDD" id="cd07984">
    <property type="entry name" value="LPLAT_LABLAT-like"/>
    <property type="match status" value="1"/>
</dbReference>
<evidence type="ECO:0000256" key="1">
    <source>
        <dbReference type="ARBA" id="ARBA00004533"/>
    </source>
</evidence>
<dbReference type="PIRSF" id="PIRSF026649">
    <property type="entry name" value="MsbB"/>
    <property type="match status" value="1"/>
</dbReference>
<reference evidence="8" key="2">
    <citation type="submission" date="2018-06" db="EMBL/GenBank/DDBJ databases">
        <title>Genome sequence of Rhodanobacteraceae bacterium strain Dysh456.</title>
        <authorList>
            <person name="Fukui M."/>
        </authorList>
    </citation>
    <scope>NUCLEOTIDE SEQUENCE [LARGE SCALE GENOMIC DNA]</scope>
    <source>
        <strain evidence="8">Dysh456</strain>
    </source>
</reference>
<accession>A0A2Z6E8M8</accession>
<dbReference type="InterPro" id="IPR004960">
    <property type="entry name" value="LipA_acyltrans"/>
</dbReference>
<dbReference type="PANTHER" id="PTHR30606">
    <property type="entry name" value="LIPID A BIOSYNTHESIS LAUROYL ACYLTRANSFERASE"/>
    <property type="match status" value="1"/>
</dbReference>
<dbReference type="KEGG" id="rbd:ALSL_2223"/>
<dbReference type="Proteomes" id="UP000270530">
    <property type="component" value="Chromosome"/>
</dbReference>
<dbReference type="GO" id="GO:0016746">
    <property type="term" value="F:acyltransferase activity"/>
    <property type="evidence" value="ECO:0007669"/>
    <property type="project" value="UniProtKB-KW"/>
</dbReference>
<keyword evidence="3" id="KW-0997">Cell inner membrane</keyword>
<sequence length="287" mass="31148">MRGLARLVAGLPDGARHALAVALGRGFAALPLRRRQVALANLALAFPELAPAARRALLRTSMTYWAQTVVEIMELAGRRLSAEALRARVTLDGRTHLDAALAQGRGVIALSAHIGNFPLAVFALAAYGYRTAAVYKEGSALEDGFFGHLMQAYGVTPIRVDRHRQSVARGVLAALREGSVVLMQIDQAVRDGIPVEFFGRPARTPVGPAVLARRSGAPVLPMFMFHAGRGHRLQFAAPLALSTVADPQQALHEDVQAMTRVIEAVVRAHPAEWYWVHRRWADKGGER</sequence>
<dbReference type="PANTHER" id="PTHR30606:SF10">
    <property type="entry name" value="PHOSPHATIDYLINOSITOL MANNOSIDE ACYLTRANSFERASE"/>
    <property type="match status" value="1"/>
</dbReference>
<keyword evidence="4 7" id="KW-0808">Transferase</keyword>
<evidence type="ECO:0000256" key="2">
    <source>
        <dbReference type="ARBA" id="ARBA00022475"/>
    </source>
</evidence>
<keyword evidence="5" id="KW-0472">Membrane</keyword>
<keyword evidence="8" id="KW-1185">Reference proteome</keyword>
<evidence type="ECO:0000256" key="5">
    <source>
        <dbReference type="ARBA" id="ARBA00023136"/>
    </source>
</evidence>
<evidence type="ECO:0000256" key="3">
    <source>
        <dbReference type="ARBA" id="ARBA00022519"/>
    </source>
</evidence>
<name>A0A2Z6E8M8_9GAMM</name>
<keyword evidence="2" id="KW-1003">Cell membrane</keyword>
<keyword evidence="6 7" id="KW-0012">Acyltransferase</keyword>
<protein>
    <submittedName>
        <fullName evidence="7">Lipid A biosynthesis lauroyl acyltransferase</fullName>
    </submittedName>
</protein>
<reference evidence="8" key="1">
    <citation type="submission" date="2018-04" db="EMBL/GenBank/DDBJ databases">
        <authorList>
            <person name="Watanabe M."/>
            <person name="Kojima H."/>
        </authorList>
    </citation>
    <scope>NUCLEOTIDE SEQUENCE [LARGE SCALE GENOMIC DNA]</scope>
    <source>
        <strain evidence="8">Dysh456</strain>
    </source>
</reference>
<evidence type="ECO:0000256" key="6">
    <source>
        <dbReference type="ARBA" id="ARBA00023315"/>
    </source>
</evidence>
<dbReference type="RefSeq" id="WP_161970954.1">
    <property type="nucleotide sequence ID" value="NZ_AP018560.1"/>
</dbReference>
<dbReference type="Pfam" id="PF03279">
    <property type="entry name" value="Lip_A_acyltrans"/>
    <property type="match status" value="1"/>
</dbReference>
<dbReference type="GO" id="GO:0009247">
    <property type="term" value="P:glycolipid biosynthetic process"/>
    <property type="evidence" value="ECO:0007669"/>
    <property type="project" value="UniProtKB-ARBA"/>
</dbReference>
<gene>
    <name evidence="7" type="ORF">ALSL_2223</name>
</gene>
<dbReference type="AlphaFoldDB" id="A0A2Z6E8M8"/>
<evidence type="ECO:0000313" key="8">
    <source>
        <dbReference type="Proteomes" id="UP000270530"/>
    </source>
</evidence>
<proteinExistence type="predicted"/>
<evidence type="ECO:0000256" key="4">
    <source>
        <dbReference type="ARBA" id="ARBA00022679"/>
    </source>
</evidence>